<feature type="compositionally biased region" description="Polar residues" evidence="1">
    <location>
        <begin position="217"/>
        <end position="235"/>
    </location>
</feature>
<sequence length="617" mass="66233">MMMMVIAVVVIAMVMVVVVVVVVVMMVGADRHDGGVGGDDNSQYDDVDGCGGGGGGDIVGIGDNDGDGGGGGGDDDDDDDHDDDGLSRTQMFIIVTCSSVIGLFFLVAAIIRIRNYVHRLREEQAIAKRPTFRSCNVALRNSTGSSELLRRETGSTQHNLLQQTNSHKESCKPDTRMKLDNLDMYINRTKGDNTEKIGVVSLRMSASPSKVEDERNSGNGNSIQNSPKQTASTDNPMYLITPQLPQADDKTASVQSPASSIKYIDEDDTSKKGYETDEAEDEGESESKPLLASEVANSKDNDSKESNVAPVQFGNSLAFENFPNNNNANTTEENVNEDLAEMASEDATSLNQIPVSNANIASPDIAWLEQAVEDSTLGSVTAGLTQSDSSLSSSNKFYSYGTGQLEYVSPYQGPSGEYASSSSISSPSSEKGPHVLYQPILPGKTNDGSSSVSPAFRDNIDDNVLDNEQEIINLHPSLLDSNIDQTIVTDTEIFIDNLADNEDLCTDNNNPTDNFNDLPCNMIISSEQDSRKENSDSCVVMDIEGNYTHPTNDFISCNVSPAAKINTENQPQIDTEDENPCEHTTSSLPPSPTSSTRSTPGIMGTLPPMATGESEML</sequence>
<keyword evidence="2" id="KW-0812">Transmembrane</keyword>
<feature type="region of interest" description="Disordered" evidence="1">
    <location>
        <begin position="413"/>
        <end position="455"/>
    </location>
</feature>
<evidence type="ECO:0000313" key="3">
    <source>
        <dbReference type="EMBL" id="KOF80916.1"/>
    </source>
</evidence>
<protein>
    <submittedName>
        <fullName evidence="3">Uncharacterized protein</fullName>
    </submittedName>
</protein>
<proteinExistence type="predicted"/>
<evidence type="ECO:0000256" key="1">
    <source>
        <dbReference type="SAM" id="MobiDB-lite"/>
    </source>
</evidence>
<dbReference type="AlphaFoldDB" id="A0A0L8GV31"/>
<feature type="region of interest" description="Disordered" evidence="1">
    <location>
        <begin position="204"/>
        <end position="291"/>
    </location>
</feature>
<keyword evidence="2" id="KW-0472">Membrane</keyword>
<name>A0A0L8GV31_OCTBM</name>
<dbReference type="EMBL" id="KQ420223">
    <property type="protein sequence ID" value="KOF80916.1"/>
    <property type="molecule type" value="Genomic_DNA"/>
</dbReference>
<organism evidence="3">
    <name type="scientific">Octopus bimaculoides</name>
    <name type="common">California two-spotted octopus</name>
    <dbReference type="NCBI Taxonomy" id="37653"/>
    <lineage>
        <taxon>Eukaryota</taxon>
        <taxon>Metazoa</taxon>
        <taxon>Spiralia</taxon>
        <taxon>Lophotrochozoa</taxon>
        <taxon>Mollusca</taxon>
        <taxon>Cephalopoda</taxon>
        <taxon>Coleoidea</taxon>
        <taxon>Octopodiformes</taxon>
        <taxon>Octopoda</taxon>
        <taxon>Incirrata</taxon>
        <taxon>Octopodidae</taxon>
        <taxon>Octopus</taxon>
    </lineage>
</organism>
<feature type="compositionally biased region" description="Low complexity" evidence="1">
    <location>
        <begin position="584"/>
        <end position="600"/>
    </location>
</feature>
<feature type="transmembrane region" description="Helical" evidence="2">
    <location>
        <begin position="91"/>
        <end position="111"/>
    </location>
</feature>
<feature type="transmembrane region" description="Helical" evidence="2">
    <location>
        <begin position="7"/>
        <end position="29"/>
    </location>
</feature>
<feature type="region of interest" description="Disordered" evidence="1">
    <location>
        <begin position="571"/>
        <end position="617"/>
    </location>
</feature>
<accession>A0A0L8GV31</accession>
<feature type="compositionally biased region" description="Low complexity" evidence="1">
    <location>
        <begin position="420"/>
        <end position="429"/>
    </location>
</feature>
<dbReference type="OrthoDB" id="6162987at2759"/>
<reference evidence="3" key="1">
    <citation type="submission" date="2015-07" db="EMBL/GenBank/DDBJ databases">
        <title>MeaNS - Measles Nucleotide Surveillance Program.</title>
        <authorList>
            <person name="Tran T."/>
            <person name="Druce J."/>
        </authorList>
    </citation>
    <scope>NUCLEOTIDE SEQUENCE</scope>
    <source>
        <strain evidence="3">UCB-OBI-ISO-001</strain>
        <tissue evidence="3">Gonad</tissue>
    </source>
</reference>
<feature type="compositionally biased region" description="Acidic residues" evidence="1">
    <location>
        <begin position="73"/>
        <end position="83"/>
    </location>
</feature>
<keyword evidence="2" id="KW-1133">Transmembrane helix</keyword>
<feature type="region of interest" description="Disordered" evidence="1">
    <location>
        <begin position="61"/>
        <end position="83"/>
    </location>
</feature>
<evidence type="ECO:0000256" key="2">
    <source>
        <dbReference type="SAM" id="Phobius"/>
    </source>
</evidence>
<gene>
    <name evidence="3" type="ORF">OCBIM_22027232mg</name>
</gene>